<dbReference type="EMBL" id="LR796920">
    <property type="protein sequence ID" value="CAB4175064.1"/>
    <property type="molecule type" value="Genomic_DNA"/>
</dbReference>
<accession>A0A6J5Q650</accession>
<name>A0A6J5Q650_9CAUD</name>
<gene>
    <name evidence="2" type="ORF">UFOVP1035_104</name>
    <name evidence="3" type="ORF">UFOVP1181_63</name>
    <name evidence="1" type="ORF">UFOVP965_108</name>
</gene>
<reference evidence="1" key="1">
    <citation type="submission" date="2020-05" db="EMBL/GenBank/DDBJ databases">
        <authorList>
            <person name="Chiriac C."/>
            <person name="Salcher M."/>
            <person name="Ghai R."/>
            <person name="Kavagutti S V."/>
        </authorList>
    </citation>
    <scope>NUCLEOTIDE SEQUENCE</scope>
</reference>
<evidence type="ECO:0000313" key="2">
    <source>
        <dbReference type="EMBL" id="CAB4179897.1"/>
    </source>
</evidence>
<dbReference type="EMBL" id="LR797127">
    <property type="protein sequence ID" value="CAB4188716.1"/>
    <property type="molecule type" value="Genomic_DNA"/>
</dbReference>
<proteinExistence type="predicted"/>
<sequence>MGYMVSHSGAGVEVIECDTCNDTCPVTVHVDGKQVKSFKAGELALQNATRYADEIIIRRIHVEDWKG</sequence>
<evidence type="ECO:0000313" key="1">
    <source>
        <dbReference type="EMBL" id="CAB4175064.1"/>
    </source>
</evidence>
<evidence type="ECO:0000313" key="3">
    <source>
        <dbReference type="EMBL" id="CAB4188716.1"/>
    </source>
</evidence>
<dbReference type="EMBL" id="LR796984">
    <property type="protein sequence ID" value="CAB4179897.1"/>
    <property type="molecule type" value="Genomic_DNA"/>
</dbReference>
<organism evidence="1">
    <name type="scientific">uncultured Caudovirales phage</name>
    <dbReference type="NCBI Taxonomy" id="2100421"/>
    <lineage>
        <taxon>Viruses</taxon>
        <taxon>Duplodnaviria</taxon>
        <taxon>Heunggongvirae</taxon>
        <taxon>Uroviricota</taxon>
        <taxon>Caudoviricetes</taxon>
        <taxon>Peduoviridae</taxon>
        <taxon>Maltschvirus</taxon>
        <taxon>Maltschvirus maltsch</taxon>
    </lineage>
</organism>
<protein>
    <submittedName>
        <fullName evidence="1">Uncharacterized protein</fullName>
    </submittedName>
</protein>